<dbReference type="Proteomes" id="UP000509750">
    <property type="component" value="Plasmid unnamed3"/>
</dbReference>
<protein>
    <recommendedName>
        <fullName evidence="3">N-acetyltransferase domain-containing protein</fullName>
    </recommendedName>
</protein>
<keyword evidence="2" id="KW-1185">Reference proteome</keyword>
<dbReference type="KEGG" id="halg:HUG10_20730"/>
<geneLocation type="plasmid" evidence="1 2">
    <name>unnamed3</name>
</geneLocation>
<proteinExistence type="predicted"/>
<keyword evidence="1" id="KW-0614">Plasmid</keyword>
<dbReference type="RefSeq" id="WP_179171608.1">
    <property type="nucleotide sequence ID" value="NZ_CP058532.1"/>
</dbReference>
<dbReference type="GeneID" id="56031313"/>
<evidence type="ECO:0000313" key="1">
    <source>
        <dbReference type="EMBL" id="QLG30034.1"/>
    </source>
</evidence>
<accession>A0A7D5KAN9</accession>
<reference evidence="1 2" key="1">
    <citation type="submission" date="2020-07" db="EMBL/GenBank/DDBJ databases">
        <title>Gai3-2, isolated from salt lake.</title>
        <authorList>
            <person name="Cui H."/>
            <person name="Shi X."/>
        </authorList>
    </citation>
    <scope>NUCLEOTIDE SEQUENCE [LARGE SCALE GENOMIC DNA]</scope>
    <source>
        <strain evidence="1 2">Gai3-2</strain>
        <plasmid evidence="1 2">unnamed3</plasmid>
    </source>
</reference>
<evidence type="ECO:0008006" key="3">
    <source>
        <dbReference type="Google" id="ProtNLM"/>
    </source>
</evidence>
<organism evidence="1 2">
    <name type="scientific">Halorarum halophilum</name>
    <dbReference type="NCBI Taxonomy" id="2743090"/>
    <lineage>
        <taxon>Archaea</taxon>
        <taxon>Methanobacteriati</taxon>
        <taxon>Methanobacteriota</taxon>
        <taxon>Stenosarchaea group</taxon>
        <taxon>Halobacteria</taxon>
        <taxon>Halobacteriales</taxon>
        <taxon>Haloferacaceae</taxon>
        <taxon>Halorarum</taxon>
    </lineage>
</organism>
<name>A0A7D5KAN9_9EURY</name>
<evidence type="ECO:0000313" key="2">
    <source>
        <dbReference type="Proteomes" id="UP000509750"/>
    </source>
</evidence>
<dbReference type="OrthoDB" id="216663at2157"/>
<dbReference type="AlphaFoldDB" id="A0A7D5KAN9"/>
<sequence>MPRQLYTASGHADSCDCPIHRDGTAPTVPLGIEFADRVTITEIDRETALGVYQAHHSYCKDVAQTNIAHHGIEFDGHLVGAVTWRQPLLNELRLWTLPGGGLTRNSELGVDTFKISGGQIAEANRICIGVPTRNLASCGFAKSMDRFVDEHVGRLDLEWLLTFIRVDHVGSMLRALLDRDWELVGISEPKEPGNRPTREIHSWAKHRWLCPLIDYQSKFQSHQAPLVRADGGL</sequence>
<gene>
    <name evidence="1" type="ORF">HUG10_20730</name>
</gene>
<dbReference type="EMBL" id="CP058532">
    <property type="protein sequence ID" value="QLG30034.1"/>
    <property type="molecule type" value="Genomic_DNA"/>
</dbReference>